<organism evidence="4">
    <name type="scientific">Homalodisca liturata</name>
    <dbReference type="NCBI Taxonomy" id="320908"/>
    <lineage>
        <taxon>Eukaryota</taxon>
        <taxon>Metazoa</taxon>
        <taxon>Ecdysozoa</taxon>
        <taxon>Arthropoda</taxon>
        <taxon>Hexapoda</taxon>
        <taxon>Insecta</taxon>
        <taxon>Pterygota</taxon>
        <taxon>Neoptera</taxon>
        <taxon>Paraneoptera</taxon>
        <taxon>Hemiptera</taxon>
        <taxon>Auchenorrhyncha</taxon>
        <taxon>Membracoidea</taxon>
        <taxon>Cicadellidae</taxon>
        <taxon>Cicadellinae</taxon>
        <taxon>Proconiini</taxon>
        <taxon>Homalodisca</taxon>
    </lineage>
</organism>
<dbReference type="InterPro" id="IPR002068">
    <property type="entry name" value="A-crystallin/Hsp20_dom"/>
</dbReference>
<dbReference type="CDD" id="cd00298">
    <property type="entry name" value="ACD_sHsps_p23-like"/>
    <property type="match status" value="1"/>
</dbReference>
<dbReference type="EMBL" id="GECU01001294">
    <property type="protein sequence ID" value="JAT06413.1"/>
    <property type="molecule type" value="Transcribed_RNA"/>
</dbReference>
<evidence type="ECO:0000259" key="3">
    <source>
        <dbReference type="PROSITE" id="PS01031"/>
    </source>
</evidence>
<gene>
    <name evidence="4" type="ORF">g.3226</name>
</gene>
<dbReference type="AlphaFoldDB" id="A0A1B6K4M9"/>
<sequence length="109" mass="12123">MFPRLNRNILGRLLPNLVTQTIRSLAINEKVQGSNYVLRIAVDPFTENDCNVKVEQGGVRVVGKRGEKTGLSDWSHEMDIVFPLPPGVEQNTVQTKFEQGAIFVTGVTK</sequence>
<comment type="similarity">
    <text evidence="1 2">Belongs to the small heat shock protein (HSP20) family.</text>
</comment>
<reference evidence="4" key="1">
    <citation type="submission" date="2015-11" db="EMBL/GenBank/DDBJ databases">
        <title>De novo transcriptome assembly of four potential Pierce s Disease insect vectors from Arizona vineyards.</title>
        <authorList>
            <person name="Tassone E.E."/>
        </authorList>
    </citation>
    <scope>NUCLEOTIDE SEQUENCE</scope>
</reference>
<name>A0A1B6K4M9_9HEMI</name>
<feature type="domain" description="SHSP" evidence="3">
    <location>
        <begin position="18"/>
        <end position="109"/>
    </location>
</feature>
<dbReference type="SUPFAM" id="SSF49764">
    <property type="entry name" value="HSP20-like chaperones"/>
    <property type="match status" value="1"/>
</dbReference>
<evidence type="ECO:0000256" key="1">
    <source>
        <dbReference type="PROSITE-ProRule" id="PRU00285"/>
    </source>
</evidence>
<protein>
    <recommendedName>
        <fullName evidence="3">SHSP domain-containing protein</fullName>
    </recommendedName>
</protein>
<dbReference type="InterPro" id="IPR008978">
    <property type="entry name" value="HSP20-like_chaperone"/>
</dbReference>
<proteinExistence type="inferred from homology"/>
<evidence type="ECO:0000256" key="2">
    <source>
        <dbReference type="RuleBase" id="RU003616"/>
    </source>
</evidence>
<evidence type="ECO:0000313" key="4">
    <source>
        <dbReference type="EMBL" id="JAT06413.1"/>
    </source>
</evidence>
<dbReference type="Gene3D" id="2.60.40.790">
    <property type="match status" value="1"/>
</dbReference>
<accession>A0A1B6K4M9</accession>
<dbReference type="PROSITE" id="PS01031">
    <property type="entry name" value="SHSP"/>
    <property type="match status" value="1"/>
</dbReference>
<dbReference type="Pfam" id="PF00011">
    <property type="entry name" value="HSP20"/>
    <property type="match status" value="1"/>
</dbReference>